<accession>A0ABY7TXU2</accession>
<dbReference type="InterPro" id="IPR001789">
    <property type="entry name" value="Sig_transdc_resp-reg_receiver"/>
</dbReference>
<dbReference type="PANTHER" id="PTHR44520">
    <property type="entry name" value="RESPONSE REGULATOR RCP1-RELATED"/>
    <property type="match status" value="1"/>
</dbReference>
<reference evidence="3 4" key="1">
    <citation type="submission" date="2023-02" db="EMBL/GenBank/DDBJ databases">
        <title>Genome sequence of Novosphingobium humi KACC 19094.</title>
        <authorList>
            <person name="Kim S."/>
            <person name="Heo J."/>
            <person name="Kwon S.-W."/>
        </authorList>
    </citation>
    <scope>NUCLEOTIDE SEQUENCE [LARGE SCALE GENOMIC DNA]</scope>
    <source>
        <strain evidence="3 4">KACC 19094</strain>
    </source>
</reference>
<sequence length="140" mass="15534">MPEIVNILVVDDDDVTAETVRRSLSKVGGHFHVVEAGDGQEGLEILRGRSEKTLERPYITLLDLNMPRMNGFEFLEAVRSDPALASSVIFVLSTSDSDADRTRAYKDQVAGYMLKSAIGPQMLRLTTLLHDYAQSVRLPL</sequence>
<dbReference type="CDD" id="cd17557">
    <property type="entry name" value="REC_Rcp-like"/>
    <property type="match status" value="1"/>
</dbReference>
<dbReference type="SMART" id="SM00448">
    <property type="entry name" value="REC"/>
    <property type="match status" value="1"/>
</dbReference>
<evidence type="ECO:0000256" key="1">
    <source>
        <dbReference type="PROSITE-ProRule" id="PRU00169"/>
    </source>
</evidence>
<feature type="domain" description="Response regulatory" evidence="2">
    <location>
        <begin position="6"/>
        <end position="130"/>
    </location>
</feature>
<evidence type="ECO:0000313" key="3">
    <source>
        <dbReference type="EMBL" id="WCT78078.1"/>
    </source>
</evidence>
<dbReference type="InterPro" id="IPR052893">
    <property type="entry name" value="TCS_response_regulator"/>
</dbReference>
<keyword evidence="1" id="KW-0597">Phosphoprotein</keyword>
<dbReference type="InterPro" id="IPR011006">
    <property type="entry name" value="CheY-like_superfamily"/>
</dbReference>
<name>A0ABY7TXU2_9SPHN</name>
<proteinExistence type="predicted"/>
<dbReference type="Proteomes" id="UP001218231">
    <property type="component" value="Chromosome"/>
</dbReference>
<dbReference type="SUPFAM" id="SSF52172">
    <property type="entry name" value="CheY-like"/>
    <property type="match status" value="1"/>
</dbReference>
<keyword evidence="4" id="KW-1185">Reference proteome</keyword>
<organism evidence="3 4">
    <name type="scientific">Novosphingobium humi</name>
    <dbReference type="NCBI Taxonomy" id="2282397"/>
    <lineage>
        <taxon>Bacteria</taxon>
        <taxon>Pseudomonadati</taxon>
        <taxon>Pseudomonadota</taxon>
        <taxon>Alphaproteobacteria</taxon>
        <taxon>Sphingomonadales</taxon>
        <taxon>Sphingomonadaceae</taxon>
        <taxon>Novosphingobium</taxon>
    </lineage>
</organism>
<protein>
    <submittedName>
        <fullName evidence="3">Response regulator</fullName>
    </submittedName>
</protein>
<dbReference type="Gene3D" id="3.40.50.2300">
    <property type="match status" value="1"/>
</dbReference>
<dbReference type="EMBL" id="CP117417">
    <property type="protein sequence ID" value="WCT78078.1"/>
    <property type="molecule type" value="Genomic_DNA"/>
</dbReference>
<dbReference type="PANTHER" id="PTHR44520:SF2">
    <property type="entry name" value="RESPONSE REGULATOR RCP1"/>
    <property type="match status" value="1"/>
</dbReference>
<dbReference type="Pfam" id="PF00072">
    <property type="entry name" value="Response_reg"/>
    <property type="match status" value="1"/>
</dbReference>
<dbReference type="PROSITE" id="PS50110">
    <property type="entry name" value="RESPONSE_REGULATORY"/>
    <property type="match status" value="1"/>
</dbReference>
<dbReference type="RefSeq" id="WP_273618422.1">
    <property type="nucleotide sequence ID" value="NZ_CP103868.1"/>
</dbReference>
<evidence type="ECO:0000259" key="2">
    <source>
        <dbReference type="PROSITE" id="PS50110"/>
    </source>
</evidence>
<evidence type="ECO:0000313" key="4">
    <source>
        <dbReference type="Proteomes" id="UP001218231"/>
    </source>
</evidence>
<gene>
    <name evidence="3" type="ORF">PQ457_03645</name>
</gene>
<feature type="modified residue" description="4-aspartylphosphate" evidence="1">
    <location>
        <position position="63"/>
    </location>
</feature>